<evidence type="ECO:0000313" key="4">
    <source>
        <dbReference type="Proteomes" id="UP000008460"/>
    </source>
</evidence>
<feature type="region of interest" description="Disordered" evidence="2">
    <location>
        <begin position="150"/>
        <end position="215"/>
    </location>
</feature>
<feature type="compositionally biased region" description="Low complexity" evidence="2">
    <location>
        <begin position="188"/>
        <end position="200"/>
    </location>
</feature>
<dbReference type="InterPro" id="IPR036388">
    <property type="entry name" value="WH-like_DNA-bd_sf"/>
</dbReference>
<dbReference type="HOGENOM" id="CLU_036604_13_2_11"/>
<proteinExistence type="inferred from homology"/>
<dbReference type="eggNOG" id="COG1846">
    <property type="taxonomic scope" value="Bacteria"/>
</dbReference>
<protein>
    <submittedName>
        <fullName evidence="3">ROK family protein</fullName>
    </submittedName>
</protein>
<comment type="similarity">
    <text evidence="1">Belongs to the ROK (NagC/XylR) family.</text>
</comment>
<gene>
    <name evidence="3" type="ordered locus">Celf_0581</name>
</gene>
<feature type="compositionally biased region" description="Basic and acidic residues" evidence="2">
    <location>
        <begin position="150"/>
        <end position="163"/>
    </location>
</feature>
<evidence type="ECO:0000256" key="2">
    <source>
        <dbReference type="SAM" id="MobiDB-lite"/>
    </source>
</evidence>
<dbReference type="eggNOG" id="COG1940">
    <property type="taxonomic scope" value="Bacteria"/>
</dbReference>
<dbReference type="Pfam" id="PF00480">
    <property type="entry name" value="ROK"/>
    <property type="match status" value="1"/>
</dbReference>
<dbReference type="Proteomes" id="UP000008460">
    <property type="component" value="Chromosome"/>
</dbReference>
<dbReference type="InterPro" id="IPR043129">
    <property type="entry name" value="ATPase_NBD"/>
</dbReference>
<dbReference type="SUPFAM" id="SSF53067">
    <property type="entry name" value="Actin-like ATPase domain"/>
    <property type="match status" value="2"/>
</dbReference>
<dbReference type="SUPFAM" id="SSF46785">
    <property type="entry name" value="Winged helix' DNA-binding domain"/>
    <property type="match status" value="1"/>
</dbReference>
<keyword evidence="4" id="KW-1185">Reference proteome</keyword>
<dbReference type="Gene3D" id="3.30.420.40">
    <property type="match status" value="2"/>
</dbReference>
<accession>F4GY53</accession>
<dbReference type="EMBL" id="CP002666">
    <property type="protein sequence ID" value="AEE44721.1"/>
    <property type="molecule type" value="Genomic_DNA"/>
</dbReference>
<dbReference type="Gene3D" id="1.10.10.10">
    <property type="entry name" value="Winged helix-like DNA-binding domain superfamily/Winged helix DNA-binding domain"/>
    <property type="match status" value="1"/>
</dbReference>
<dbReference type="STRING" id="590998.Celf_0581"/>
<sequence length="468" mass="46663">MRATAARQGSLREHNLGLVLRHVLDAAATGAPPPSRADVAGATGLTRATVSALVDRLVAGGLLAELPPVPTQRAGRPAVPLAAPAGTVAALGAEVNVDYLGVRVLDLSRRVLVEHVEHGDFRGSAPAEVLARLGALVDDAVAVLDGRAEPSVDASHGRDDHAPGHAATATSPGDATAPRDVTPAGDVTAPGGTTRTTDATPPAPGAPHAPLAASGTPPRLAGVALALPGLVDARGGALRYAPNLGWRDVDVAGLARTSSAVLAAHPPRLANEADLAARAEATVRRTPGARPSFVYVSGEIGVGGALVLDGEIFGGRHGWAGELGHTLVGDGRTLEQVAGQDALLRAAGLDPRDGLDALVAAARADSPGVRDALAAAGGVLGAALANVVNLVDVGHVVLGGTYAALADHVRAPVLDALRRHVIGAPWAEPTVDVACAGGHAAMTGAALTVLRTVVADPSAWLVDATDPA</sequence>
<evidence type="ECO:0000256" key="1">
    <source>
        <dbReference type="ARBA" id="ARBA00006479"/>
    </source>
</evidence>
<dbReference type="AlphaFoldDB" id="F4GY53"/>
<dbReference type="InterPro" id="IPR000600">
    <property type="entry name" value="ROK"/>
</dbReference>
<dbReference type="PANTHER" id="PTHR18964">
    <property type="entry name" value="ROK (REPRESSOR, ORF, KINASE) FAMILY"/>
    <property type="match status" value="1"/>
</dbReference>
<reference evidence="3 4" key="1">
    <citation type="submission" date="2011-04" db="EMBL/GenBank/DDBJ databases">
        <title>Complete sequence of Cellulomonas fimi ATCC 484.</title>
        <authorList>
            <consortium name="US DOE Joint Genome Institute"/>
            <person name="Lucas S."/>
            <person name="Han J."/>
            <person name="Lapidus A."/>
            <person name="Cheng J.-F."/>
            <person name="Goodwin L."/>
            <person name="Pitluck S."/>
            <person name="Peters L."/>
            <person name="Chertkov O."/>
            <person name="Detter J.C."/>
            <person name="Han C."/>
            <person name="Tapia R."/>
            <person name="Land M."/>
            <person name="Hauser L."/>
            <person name="Kyrpides N."/>
            <person name="Ivanova N."/>
            <person name="Ovchinnikova G."/>
            <person name="Pagani I."/>
            <person name="Mead D."/>
            <person name="Brumm P."/>
            <person name="Woyke T."/>
        </authorList>
    </citation>
    <scope>NUCLEOTIDE SEQUENCE [LARGE SCALE GENOMIC DNA]</scope>
    <source>
        <strain evidence="4">ATCC 484 / DSM 20113 / JCM 1341 / NBRC 15513 / NCIMB 8980 / NCTC 7547</strain>
    </source>
</reference>
<dbReference type="PANTHER" id="PTHR18964:SF149">
    <property type="entry name" value="BIFUNCTIONAL UDP-N-ACETYLGLUCOSAMINE 2-EPIMERASE_N-ACETYLMANNOSAMINE KINASE"/>
    <property type="match status" value="1"/>
</dbReference>
<name>F4GY53_CELFA</name>
<evidence type="ECO:0000313" key="3">
    <source>
        <dbReference type="EMBL" id="AEE44721.1"/>
    </source>
</evidence>
<dbReference type="RefSeq" id="WP_013769750.1">
    <property type="nucleotide sequence ID" value="NC_015514.1"/>
</dbReference>
<organism evidence="3 4">
    <name type="scientific">Cellulomonas fimi (strain ATCC 484 / DSM 20113 / JCM 1341 / CCUG 24087 / LMG 16345 / NBRC 15513 / NCIMB 8980 / NCTC 7547 / NRS-133)</name>
    <dbReference type="NCBI Taxonomy" id="590998"/>
    <lineage>
        <taxon>Bacteria</taxon>
        <taxon>Bacillati</taxon>
        <taxon>Actinomycetota</taxon>
        <taxon>Actinomycetes</taxon>
        <taxon>Micrococcales</taxon>
        <taxon>Cellulomonadaceae</taxon>
        <taxon>Cellulomonas</taxon>
    </lineage>
</organism>
<dbReference type="InterPro" id="IPR036390">
    <property type="entry name" value="WH_DNA-bd_sf"/>
</dbReference>
<dbReference type="KEGG" id="cfi:Celf_0581"/>